<keyword evidence="3" id="KW-1133">Transmembrane helix</keyword>
<dbReference type="AlphaFoldDB" id="A0A1H4QB51"/>
<dbReference type="NCBIfam" id="TIGR01730">
    <property type="entry name" value="RND_mfp"/>
    <property type="match status" value="1"/>
</dbReference>
<dbReference type="Gene3D" id="2.40.50.100">
    <property type="match status" value="1"/>
</dbReference>
<feature type="region of interest" description="Disordered" evidence="2">
    <location>
        <begin position="360"/>
        <end position="407"/>
    </location>
</feature>
<sequence>MPPGSDDMIKRLLIAIVLLALVAGGIVGFNMFRDQAIQQFFANMPVPTVTVSTVEAEEGKWTPAIEAIGTVNANQGVDLTVETTGIVTEVRFEANQQVKAGDVLLQLEDNIQQADLSASRTQAALDQQALDRARELRSRGVSSGVSLDNAEAAAQASAAQVQKAEAVLQQRQLRAPFSGTIGIPRIDKGQYLSPGTIVATLQDIETMRADFTVPEQQLGNLKIGQPVRLSLNNDSEEFEGEITGIDPKVDPSSRLVSVRARIDNTSGKLTPGQFVQVQVILPEEDGVISLPQTAVVTSLYGDYVFVARKPENADEGAEGEEKLEARQTFVQVGRRSGNLVEVRSGVEPGDIIVTAGQNRLSNGTPVAIDNTINPGSSESSGKENSGAPETGQKPANDDAKAEEAAAQ</sequence>
<dbReference type="Pfam" id="PF25917">
    <property type="entry name" value="BSH_RND"/>
    <property type="match status" value="1"/>
</dbReference>
<dbReference type="Gene3D" id="2.40.420.20">
    <property type="match status" value="1"/>
</dbReference>
<evidence type="ECO:0000259" key="5">
    <source>
        <dbReference type="Pfam" id="PF25954"/>
    </source>
</evidence>
<feature type="compositionally biased region" description="Basic and acidic residues" evidence="2">
    <location>
        <begin position="395"/>
        <end position="407"/>
    </location>
</feature>
<reference evidence="7" key="1">
    <citation type="submission" date="2016-10" db="EMBL/GenBank/DDBJ databases">
        <authorList>
            <person name="Varghese N."/>
            <person name="Submissions S."/>
        </authorList>
    </citation>
    <scope>NUCLEOTIDE SEQUENCE [LARGE SCALE GENOMIC DNA]</scope>
    <source>
        <strain evidence="7">ES.061</strain>
    </source>
</reference>
<evidence type="ECO:0000256" key="2">
    <source>
        <dbReference type="SAM" id="MobiDB-lite"/>
    </source>
</evidence>
<dbReference type="GO" id="GO:1990281">
    <property type="term" value="C:efflux pump complex"/>
    <property type="evidence" value="ECO:0007669"/>
    <property type="project" value="TreeGrafter"/>
</dbReference>
<dbReference type="PANTHER" id="PTHR30469">
    <property type="entry name" value="MULTIDRUG RESISTANCE PROTEIN MDTA"/>
    <property type="match status" value="1"/>
</dbReference>
<proteinExistence type="inferred from homology"/>
<keyword evidence="3" id="KW-0812">Transmembrane</keyword>
<dbReference type="FunFam" id="2.40.30.170:FF:000010">
    <property type="entry name" value="Efflux RND transporter periplasmic adaptor subunit"/>
    <property type="match status" value="1"/>
</dbReference>
<dbReference type="Gene3D" id="2.40.30.170">
    <property type="match status" value="1"/>
</dbReference>
<organism evidence="6 7">
    <name type="scientific">Nitratireductor aquibiodomus</name>
    <dbReference type="NCBI Taxonomy" id="204799"/>
    <lineage>
        <taxon>Bacteria</taxon>
        <taxon>Pseudomonadati</taxon>
        <taxon>Pseudomonadota</taxon>
        <taxon>Alphaproteobacteria</taxon>
        <taxon>Hyphomicrobiales</taxon>
        <taxon>Phyllobacteriaceae</taxon>
        <taxon>Nitratireductor</taxon>
    </lineage>
</organism>
<evidence type="ECO:0000256" key="1">
    <source>
        <dbReference type="ARBA" id="ARBA00009477"/>
    </source>
</evidence>
<evidence type="ECO:0000313" key="7">
    <source>
        <dbReference type="Proteomes" id="UP000199064"/>
    </source>
</evidence>
<dbReference type="EMBL" id="FNSL01000002">
    <property type="protein sequence ID" value="SEC16863.1"/>
    <property type="molecule type" value="Genomic_DNA"/>
</dbReference>
<dbReference type="Pfam" id="PF25954">
    <property type="entry name" value="Beta-barrel_RND_2"/>
    <property type="match status" value="1"/>
</dbReference>
<accession>A0A1H4QB51</accession>
<dbReference type="Gene3D" id="1.10.287.470">
    <property type="entry name" value="Helix hairpin bin"/>
    <property type="match status" value="1"/>
</dbReference>
<name>A0A1H4QB51_9HYPH</name>
<feature type="domain" description="CusB-like beta-barrel" evidence="5">
    <location>
        <begin position="211"/>
        <end position="279"/>
    </location>
</feature>
<dbReference type="PANTHER" id="PTHR30469:SF11">
    <property type="entry name" value="BLL4320 PROTEIN"/>
    <property type="match status" value="1"/>
</dbReference>
<comment type="similarity">
    <text evidence="1">Belongs to the membrane fusion protein (MFP) (TC 8.A.1) family.</text>
</comment>
<protein>
    <submittedName>
        <fullName evidence="6">Membrane fusion protein, multidrug efflux system</fullName>
    </submittedName>
</protein>
<dbReference type="Proteomes" id="UP000199064">
    <property type="component" value="Unassembled WGS sequence"/>
</dbReference>
<evidence type="ECO:0000259" key="4">
    <source>
        <dbReference type="Pfam" id="PF25917"/>
    </source>
</evidence>
<dbReference type="InterPro" id="IPR058792">
    <property type="entry name" value="Beta-barrel_RND_2"/>
</dbReference>
<feature type="transmembrane region" description="Helical" evidence="3">
    <location>
        <begin position="12"/>
        <end position="32"/>
    </location>
</feature>
<keyword evidence="7" id="KW-1185">Reference proteome</keyword>
<dbReference type="SUPFAM" id="SSF111369">
    <property type="entry name" value="HlyD-like secretion proteins"/>
    <property type="match status" value="1"/>
</dbReference>
<feature type="compositionally biased region" description="Low complexity" evidence="2">
    <location>
        <begin position="375"/>
        <end position="386"/>
    </location>
</feature>
<dbReference type="InterPro" id="IPR058625">
    <property type="entry name" value="MdtA-like_BSH"/>
</dbReference>
<evidence type="ECO:0000256" key="3">
    <source>
        <dbReference type="SAM" id="Phobius"/>
    </source>
</evidence>
<feature type="domain" description="Multidrug resistance protein MdtA-like barrel-sandwich hybrid" evidence="4">
    <location>
        <begin position="77"/>
        <end position="196"/>
    </location>
</feature>
<feature type="compositionally biased region" description="Polar residues" evidence="2">
    <location>
        <begin position="360"/>
        <end position="374"/>
    </location>
</feature>
<gene>
    <name evidence="6" type="ORF">SAMN05216452_4012</name>
</gene>
<dbReference type="InterPro" id="IPR006143">
    <property type="entry name" value="RND_pump_MFP"/>
</dbReference>
<dbReference type="GO" id="GO:0015562">
    <property type="term" value="F:efflux transmembrane transporter activity"/>
    <property type="evidence" value="ECO:0007669"/>
    <property type="project" value="TreeGrafter"/>
</dbReference>
<keyword evidence="3" id="KW-0472">Membrane</keyword>
<evidence type="ECO:0000313" key="6">
    <source>
        <dbReference type="EMBL" id="SEC16863.1"/>
    </source>
</evidence>